<dbReference type="Proteomes" id="UP000001660">
    <property type="component" value="Chromosome"/>
</dbReference>
<dbReference type="Pfam" id="PF13649">
    <property type="entry name" value="Methyltransf_25"/>
    <property type="match status" value="1"/>
</dbReference>
<evidence type="ECO:0000259" key="3">
    <source>
        <dbReference type="Pfam" id="PF13649"/>
    </source>
</evidence>
<feature type="domain" description="Methyltransferase" evidence="3">
    <location>
        <begin position="45"/>
        <end position="134"/>
    </location>
</feature>
<keyword evidence="1" id="KW-0489">Methyltransferase</keyword>
<dbReference type="STRING" id="330214.NIDE1638"/>
<name>D8PDR4_9BACT</name>
<reference evidence="4 5" key="1">
    <citation type="journal article" date="2010" name="Proc. Natl. Acad. Sci. U.S.A.">
        <title>A Nitrospira metagenome illuminates the physiology and evolution of globally important nitrite-oxidizing bacteria.</title>
        <authorList>
            <person name="Lucker S."/>
            <person name="Wagner M."/>
            <person name="Maixner F."/>
            <person name="Pelletier E."/>
            <person name="Koch H."/>
            <person name="Vacherie B."/>
            <person name="Rattei T."/>
            <person name="Sinninghe Damste J."/>
            <person name="Spieck E."/>
            <person name="Le Paslier D."/>
            <person name="Daims H."/>
        </authorList>
    </citation>
    <scope>NUCLEOTIDE SEQUENCE [LARGE SCALE GENOMIC DNA]</scope>
</reference>
<gene>
    <name evidence="4" type="ORF">NIDE1638</name>
</gene>
<dbReference type="SUPFAM" id="SSF53335">
    <property type="entry name" value="S-adenosyl-L-methionine-dependent methyltransferases"/>
    <property type="match status" value="1"/>
</dbReference>
<dbReference type="EMBL" id="FP929003">
    <property type="protein sequence ID" value="CBK41373.1"/>
    <property type="molecule type" value="Genomic_DNA"/>
</dbReference>
<sequence>MDPTETGHNYDALAAWWLAQMQDSTYGVAALERALTFVEEGREALDVGCGCEGRFFRALMERHFHCTGLDISGEMIALAARRYPQAVLEVGDICSWRLPQRYDVITAWDSTFHLPLDRQESVLQKLCEGLSRRGVLLFTCGGGEERGSVRGEFGGKSFEYSSLGVPEFARLLWRFGCAIQHMEYDQYPENHVYMIAKKR</sequence>
<dbReference type="GO" id="GO:0032259">
    <property type="term" value="P:methylation"/>
    <property type="evidence" value="ECO:0007669"/>
    <property type="project" value="UniProtKB-KW"/>
</dbReference>
<organism evidence="4 5">
    <name type="scientific">Nitrospira defluvii</name>
    <dbReference type="NCBI Taxonomy" id="330214"/>
    <lineage>
        <taxon>Bacteria</taxon>
        <taxon>Pseudomonadati</taxon>
        <taxon>Nitrospirota</taxon>
        <taxon>Nitrospiria</taxon>
        <taxon>Nitrospirales</taxon>
        <taxon>Nitrospiraceae</taxon>
        <taxon>Nitrospira</taxon>
    </lineage>
</organism>
<dbReference type="Gene3D" id="3.40.50.150">
    <property type="entry name" value="Vaccinia Virus protein VP39"/>
    <property type="match status" value="1"/>
</dbReference>
<dbReference type="InterPro" id="IPR029063">
    <property type="entry name" value="SAM-dependent_MTases_sf"/>
</dbReference>
<evidence type="ECO:0000256" key="2">
    <source>
        <dbReference type="ARBA" id="ARBA00022679"/>
    </source>
</evidence>
<accession>D8PDR4</accession>
<proteinExistence type="predicted"/>
<keyword evidence="2" id="KW-0808">Transferase</keyword>
<dbReference type="KEGG" id="nde:NIDE1638"/>
<dbReference type="eggNOG" id="COG4106">
    <property type="taxonomic scope" value="Bacteria"/>
</dbReference>
<evidence type="ECO:0000256" key="1">
    <source>
        <dbReference type="ARBA" id="ARBA00022603"/>
    </source>
</evidence>
<dbReference type="PANTHER" id="PTHR43861">
    <property type="entry name" value="TRANS-ACONITATE 2-METHYLTRANSFERASE-RELATED"/>
    <property type="match status" value="1"/>
</dbReference>
<dbReference type="PANTHER" id="PTHR43861:SF1">
    <property type="entry name" value="TRANS-ACONITATE 2-METHYLTRANSFERASE"/>
    <property type="match status" value="1"/>
</dbReference>
<dbReference type="GO" id="GO:0008168">
    <property type="term" value="F:methyltransferase activity"/>
    <property type="evidence" value="ECO:0007669"/>
    <property type="project" value="UniProtKB-KW"/>
</dbReference>
<keyword evidence="5" id="KW-1185">Reference proteome</keyword>
<dbReference type="InterPro" id="IPR041698">
    <property type="entry name" value="Methyltransf_25"/>
</dbReference>
<dbReference type="OrthoDB" id="9778208at2"/>
<evidence type="ECO:0000313" key="4">
    <source>
        <dbReference type="EMBL" id="CBK41373.1"/>
    </source>
</evidence>
<protein>
    <recommendedName>
        <fullName evidence="3">Methyltransferase domain-containing protein</fullName>
    </recommendedName>
</protein>
<dbReference type="HOGENOM" id="CLU_060397_3_0_0"/>
<evidence type="ECO:0000313" key="5">
    <source>
        <dbReference type="Proteomes" id="UP000001660"/>
    </source>
</evidence>
<dbReference type="AlphaFoldDB" id="D8PDR4"/>
<dbReference type="CDD" id="cd02440">
    <property type="entry name" value="AdoMet_MTases"/>
    <property type="match status" value="1"/>
</dbReference>